<protein>
    <recommendedName>
        <fullName evidence="4">Large polyvalent protein associated domain-containing protein</fullName>
    </recommendedName>
</protein>
<evidence type="ECO:0000313" key="2">
    <source>
        <dbReference type="EMBL" id="QOC54129.1"/>
    </source>
</evidence>
<sequence>MADLMADLDAALAEDPELNPAASFRTAPPAKTAPKLVNQTPPAYRKAPAPVTRRPGAAVDYGWRGVVGGVADAAYGFLDTVSTLDANVGAAVDRGVHAAFGFHLPGGLAVRDGALVPINASERAVENKRLSKEARGTLKTFVPEPVRGGAKITRDISEFAANFIPLMKASEGVNALGAAARWTRPMVASAVAAYQKTDPMEGNLANVAEGLGVKKSAVAQMLRVDSLVDALSVDADDSEFEARLKNTAADGVAGLATEGAFKALGQMVKIVRSAKVEKAELEALAKAVDAKPEVNTQAIREALDEQAAVDAAPTLAAKADPAPSLVKDEAPALDTASPAGTQGELFGSARSTAPDALDEFERVHLDVDAKVKGMSADELRQLADDQANGRGFQMLERMGVNPARLDFGKFLADQSDPAAAMAALHGWVARIATAAEPMSLHLGSKPRSTESTARLAHLLGTDIKSVIKSLSDKSKNLDVYANAAAGLIGGEAEKLVVLAEKAMPRFKDAGTPEYIAFLKQLETVASLQAAFRGSASNMGRGLRSLQTIVQSRQGMAKVVRIKSALGHDPADVTAKIGKSFEDKLTALGEAKSPAERERLIRQVLKHKGDLGKVIQQADRFSGIAGKLRVFRETSANLFSPGTFVFNVAGGMGMIGSDILAASTSHLGAWLTKDPEWVAAAAANRAYLGTLLPSLWHGTVRSTQYLAREAVEEVKAAVDGLGTAEASQRLTEAASWVEAKFGKAPIFEAEKLGKGPTLGGLKPKFERADATRERLWHISPTTVDAWNASDNHGAAFMTAGLRSLMGLAFNTFGSVTRLGRVLAIDVPDELIGQTVFDASRYAEAVRLATKQGLDLGKTGKELAEYADRQAQALVAESSNESLEKLEALIAAGQQDEGKIALLAQEALNRTNVEQIAEADARRVLFQDDLKSAGLRATSSWLNTVDPGGIVVPFVKTPLRIIESAATEFTPAGLFFREFRETIRSGGPEAAEAVARMTLGTMLIVEGYARAASGGVVGYDGGTNSSARNGRPQYSIRLPDGTHWEFGRLDPIAIPLGFGADLYHWEQQFNEDDKEQTKGALERYAYAAMHATVTSVLSKSWLTSLKNFSSMADDKTGDYAREQFFNGLLQRTVPAGGFQKYAVQGDADAVLAAKSVAEKCRAGWVGLSASLPERRDPLLGRVVEFNRVAGFKHGEEENDPLIKELARLNFERPRDTRALGGVELSAAQGERLKQLMGQDVQIGGQTLSESLSSSIQSAAWESMSDYQRVDHIRRVRARYLDVAKLRLPLEDKQLAGEMRVQTQVKLLQERGVQQDALPAEISRFRKEVLGQ</sequence>
<evidence type="ECO:0000313" key="3">
    <source>
        <dbReference type="Proteomes" id="UP000827856"/>
    </source>
</evidence>
<name>A0AAE7SXJ9_9CAUD</name>
<dbReference type="Proteomes" id="UP000827856">
    <property type="component" value="Segment"/>
</dbReference>
<reference evidence="2" key="1">
    <citation type="submission" date="2019-12" db="EMBL/GenBank/DDBJ databases">
        <title>S2B, a lysogenic bacteriophage that infects Caulobacter crescentus.</title>
        <authorList>
            <person name="Ely B."/>
            <person name="Berrios L."/>
            <person name="Thomas Q."/>
        </authorList>
    </citation>
    <scope>NUCLEOTIDE SEQUENCE</scope>
</reference>
<evidence type="ECO:0000256" key="1">
    <source>
        <dbReference type="SAM" id="MobiDB-lite"/>
    </source>
</evidence>
<evidence type="ECO:0008006" key="4">
    <source>
        <dbReference type="Google" id="ProtNLM"/>
    </source>
</evidence>
<accession>A0AAE7SXJ9</accession>
<feature type="region of interest" description="Disordered" evidence="1">
    <location>
        <begin position="17"/>
        <end position="54"/>
    </location>
</feature>
<dbReference type="EMBL" id="MN857473">
    <property type="protein sequence ID" value="QOC54129.1"/>
    <property type="molecule type" value="Genomic_DNA"/>
</dbReference>
<gene>
    <name evidence="2" type="primary">S2B_gp015c</name>
</gene>
<proteinExistence type="predicted"/>
<organism evidence="2 3">
    <name type="scientific">Caulobacter phage S2B</name>
    <dbReference type="NCBI Taxonomy" id="2759120"/>
    <lineage>
        <taxon>Viruses</taxon>
        <taxon>Duplodnaviria</taxon>
        <taxon>Heunggongvirae</taxon>
        <taxon>Uroviricota</taxon>
        <taxon>Caudoviricetes</taxon>
        <taxon>Autographivirales</taxon>
        <taxon>Autographivirales incertae sedis</taxon>
        <taxon>Sumtervirus</taxon>
        <taxon>Sumtervirus S2B</taxon>
    </lineage>
</organism>
<keyword evidence="3" id="KW-1185">Reference proteome</keyword>